<reference evidence="1 2" key="1">
    <citation type="journal article" date="2021" name="BMC Genomics">
        <title>Datura genome reveals duplications of psychoactive alkaloid biosynthetic genes and high mutation rate following tissue culture.</title>
        <authorList>
            <person name="Rajewski A."/>
            <person name="Carter-House D."/>
            <person name="Stajich J."/>
            <person name="Litt A."/>
        </authorList>
    </citation>
    <scope>NUCLEOTIDE SEQUENCE [LARGE SCALE GENOMIC DNA]</scope>
    <source>
        <strain evidence="1">AR-01</strain>
    </source>
</reference>
<sequence>SPLFFRLIWRSVDIATASPSEVVTGLIRKEFPERLNLFAGRFFPYIAEDIPDLESEAVAIKDGHTNTQLKPLGT</sequence>
<organism evidence="1 2">
    <name type="scientific">Datura stramonium</name>
    <name type="common">Jimsonweed</name>
    <name type="synonym">Common thornapple</name>
    <dbReference type="NCBI Taxonomy" id="4076"/>
    <lineage>
        <taxon>Eukaryota</taxon>
        <taxon>Viridiplantae</taxon>
        <taxon>Streptophyta</taxon>
        <taxon>Embryophyta</taxon>
        <taxon>Tracheophyta</taxon>
        <taxon>Spermatophyta</taxon>
        <taxon>Magnoliopsida</taxon>
        <taxon>eudicotyledons</taxon>
        <taxon>Gunneridae</taxon>
        <taxon>Pentapetalae</taxon>
        <taxon>asterids</taxon>
        <taxon>lamiids</taxon>
        <taxon>Solanales</taxon>
        <taxon>Solanaceae</taxon>
        <taxon>Solanoideae</taxon>
        <taxon>Datureae</taxon>
        <taxon>Datura</taxon>
    </lineage>
</organism>
<gene>
    <name evidence="1" type="ORF">HAX54_003070</name>
</gene>
<dbReference type="Proteomes" id="UP000823775">
    <property type="component" value="Unassembled WGS sequence"/>
</dbReference>
<protein>
    <submittedName>
        <fullName evidence="1">Uncharacterized protein</fullName>
    </submittedName>
</protein>
<dbReference type="EMBL" id="JACEIK010001139">
    <property type="protein sequence ID" value="MCD7466415.1"/>
    <property type="molecule type" value="Genomic_DNA"/>
</dbReference>
<keyword evidence="2" id="KW-1185">Reference proteome</keyword>
<name>A0ABS8T4V5_DATST</name>
<evidence type="ECO:0000313" key="1">
    <source>
        <dbReference type="EMBL" id="MCD7466415.1"/>
    </source>
</evidence>
<feature type="non-terminal residue" evidence="1">
    <location>
        <position position="1"/>
    </location>
</feature>
<evidence type="ECO:0000313" key="2">
    <source>
        <dbReference type="Proteomes" id="UP000823775"/>
    </source>
</evidence>
<proteinExistence type="predicted"/>
<accession>A0ABS8T4V5</accession>
<comment type="caution">
    <text evidence="1">The sequence shown here is derived from an EMBL/GenBank/DDBJ whole genome shotgun (WGS) entry which is preliminary data.</text>
</comment>